<reference evidence="1 2" key="1">
    <citation type="submission" date="2016-10" db="EMBL/GenBank/DDBJ databases">
        <authorList>
            <person name="Varghese N."/>
            <person name="Submissions S."/>
        </authorList>
    </citation>
    <scope>NUCLEOTIDE SEQUENCE [LARGE SCALE GENOMIC DNA]</scope>
    <source>
        <strain evidence="1 2">PDC82</strain>
    </source>
</reference>
<protein>
    <submittedName>
        <fullName evidence="1">Uncharacterized protein</fullName>
    </submittedName>
</protein>
<name>A0A7Z7FPF3_9HYPH</name>
<sequence length="88" mass="10301">MIPDSQVRAKELDEVPSGYRGLGQCLHETHRAYLFQYYGHEVWIPKKALVKAEGGFWAPAWSIESSKKHQSGFMVDYDKQRRNFERRG</sequence>
<dbReference type="EMBL" id="FNEW01000001">
    <property type="protein sequence ID" value="SDJ25779.1"/>
    <property type="molecule type" value="Genomic_DNA"/>
</dbReference>
<evidence type="ECO:0000313" key="1">
    <source>
        <dbReference type="EMBL" id="SDJ25779.1"/>
    </source>
</evidence>
<organism evidence="1 2">
    <name type="scientific">Agrobacterium fabrum</name>
    <dbReference type="NCBI Taxonomy" id="1176649"/>
    <lineage>
        <taxon>Bacteria</taxon>
        <taxon>Pseudomonadati</taxon>
        <taxon>Pseudomonadota</taxon>
        <taxon>Alphaproteobacteria</taxon>
        <taxon>Hyphomicrobiales</taxon>
        <taxon>Rhizobiaceae</taxon>
        <taxon>Rhizobium/Agrobacterium group</taxon>
        <taxon>Agrobacterium</taxon>
        <taxon>Agrobacterium tumefaciens complex</taxon>
    </lineage>
</organism>
<dbReference type="Proteomes" id="UP000198917">
    <property type="component" value="Unassembled WGS sequence"/>
</dbReference>
<accession>A0A7Z7FPF3</accession>
<dbReference type="RefSeq" id="WP_092731829.1">
    <property type="nucleotide sequence ID" value="NZ_FNEW01000001.1"/>
</dbReference>
<comment type="caution">
    <text evidence="1">The sequence shown here is derived from an EMBL/GenBank/DDBJ whole genome shotgun (WGS) entry which is preliminary data.</text>
</comment>
<proteinExistence type="predicted"/>
<evidence type="ECO:0000313" key="2">
    <source>
        <dbReference type="Proteomes" id="UP000198917"/>
    </source>
</evidence>
<dbReference type="AlphaFoldDB" id="A0A7Z7FPF3"/>
<gene>
    <name evidence="1" type="ORF">SAMN05428983_0856</name>
</gene>